<dbReference type="Proteomes" id="UP000317289">
    <property type="component" value="Unassembled WGS sequence"/>
</dbReference>
<protein>
    <submittedName>
        <fullName evidence="2">Uncharacterized protein</fullName>
    </submittedName>
</protein>
<accession>A0A521F0Z5</accession>
<reference evidence="1 4" key="2">
    <citation type="submission" date="2019-11" db="EMBL/GenBank/DDBJ databases">
        <title>Flavobacterium resistens genome.</title>
        <authorList>
            <person name="Wilson V.M."/>
            <person name="Newman J.D."/>
        </authorList>
    </citation>
    <scope>NUCLEOTIDE SEQUENCE [LARGE SCALE GENOMIC DNA]</scope>
    <source>
        <strain evidence="1 4">DSM 19382</strain>
    </source>
</reference>
<gene>
    <name evidence="1" type="ORF">GJU42_15290</name>
    <name evidence="2" type="ORF">SAMN06265349_10629</name>
</gene>
<dbReference type="EMBL" id="WKKG01000008">
    <property type="protein sequence ID" value="MRX69336.1"/>
    <property type="molecule type" value="Genomic_DNA"/>
</dbReference>
<evidence type="ECO:0000313" key="1">
    <source>
        <dbReference type="EMBL" id="MRX69336.1"/>
    </source>
</evidence>
<dbReference type="Proteomes" id="UP000468990">
    <property type="component" value="Unassembled WGS sequence"/>
</dbReference>
<name>A0A521F0Z5_9FLAO</name>
<evidence type="ECO:0000313" key="3">
    <source>
        <dbReference type="Proteomes" id="UP000317289"/>
    </source>
</evidence>
<dbReference type="RefSeq" id="WP_154275371.1">
    <property type="nucleotide sequence ID" value="NZ_FXTA01000006.1"/>
</dbReference>
<dbReference type="AlphaFoldDB" id="A0A521F0Z5"/>
<sequence length="45" mass="5272">MNTENELIEKFQVEELEKRYEFQWIDSAKLGASYEGTGVYVVVDL</sequence>
<dbReference type="EMBL" id="FXTA01000006">
    <property type="protein sequence ID" value="SMO89321.1"/>
    <property type="molecule type" value="Genomic_DNA"/>
</dbReference>
<proteinExistence type="predicted"/>
<evidence type="ECO:0000313" key="2">
    <source>
        <dbReference type="EMBL" id="SMO89321.1"/>
    </source>
</evidence>
<reference evidence="2 3" key="1">
    <citation type="submission" date="2017-05" db="EMBL/GenBank/DDBJ databases">
        <authorList>
            <person name="Varghese N."/>
            <person name="Submissions S."/>
        </authorList>
    </citation>
    <scope>NUCLEOTIDE SEQUENCE [LARGE SCALE GENOMIC DNA]</scope>
    <source>
        <strain evidence="2 3">DSM 19382</strain>
    </source>
</reference>
<organism evidence="2 3">
    <name type="scientific">Flavobacterium resistens</name>
    <dbReference type="NCBI Taxonomy" id="443612"/>
    <lineage>
        <taxon>Bacteria</taxon>
        <taxon>Pseudomonadati</taxon>
        <taxon>Bacteroidota</taxon>
        <taxon>Flavobacteriia</taxon>
        <taxon>Flavobacteriales</taxon>
        <taxon>Flavobacteriaceae</taxon>
        <taxon>Flavobacterium</taxon>
    </lineage>
</organism>
<evidence type="ECO:0000313" key="4">
    <source>
        <dbReference type="Proteomes" id="UP000468990"/>
    </source>
</evidence>
<keyword evidence="4" id="KW-1185">Reference proteome</keyword>